<protein>
    <submittedName>
        <fullName evidence="1">Uncharacterized protein</fullName>
    </submittedName>
</protein>
<name>A0A0R1SBF3_9LACO</name>
<accession>A0A0R1SBF3</accession>
<dbReference type="Proteomes" id="UP000052013">
    <property type="component" value="Unassembled WGS sequence"/>
</dbReference>
<sequence>MGLTRSNLMKLRHVLLVAVGIVSVGVGSTGVGHLLPENAWAAEKQSNKTKSPQLKQYFDLKIYHQSQKAIKKMKTLKKQGIEMALVPLPYTAFIKAPAGSRVVVKQGKQVYYDKVVKNGVAFLTTDPKKPFNINRSVAAYAKLPGKAVSATVHYRFESYPGY</sequence>
<proteinExistence type="predicted"/>
<organism evidence="1 2">
    <name type="scientific">Lentilactobacillus diolivorans DSM 14421</name>
    <dbReference type="NCBI Taxonomy" id="1423739"/>
    <lineage>
        <taxon>Bacteria</taxon>
        <taxon>Bacillati</taxon>
        <taxon>Bacillota</taxon>
        <taxon>Bacilli</taxon>
        <taxon>Lactobacillales</taxon>
        <taxon>Lactobacillaceae</taxon>
        <taxon>Lentilactobacillus</taxon>
    </lineage>
</organism>
<dbReference type="AlphaFoldDB" id="A0A0R1SBF3"/>
<gene>
    <name evidence="1" type="ORF">FC85_GL002866</name>
</gene>
<reference evidence="1 2" key="1">
    <citation type="journal article" date="2015" name="Genome Announc.">
        <title>Expanding the biotechnology potential of lactobacilli through comparative genomics of 213 strains and associated genera.</title>
        <authorList>
            <person name="Sun Z."/>
            <person name="Harris H.M."/>
            <person name="McCann A."/>
            <person name="Guo C."/>
            <person name="Argimon S."/>
            <person name="Zhang W."/>
            <person name="Yang X."/>
            <person name="Jeffery I.B."/>
            <person name="Cooney J.C."/>
            <person name="Kagawa T.F."/>
            <person name="Liu W."/>
            <person name="Song Y."/>
            <person name="Salvetti E."/>
            <person name="Wrobel A."/>
            <person name="Rasinkangas P."/>
            <person name="Parkhill J."/>
            <person name="Rea M.C."/>
            <person name="O'Sullivan O."/>
            <person name="Ritari J."/>
            <person name="Douillard F.P."/>
            <person name="Paul Ross R."/>
            <person name="Yang R."/>
            <person name="Briner A.E."/>
            <person name="Felis G.E."/>
            <person name="de Vos W.M."/>
            <person name="Barrangou R."/>
            <person name="Klaenhammer T.R."/>
            <person name="Caufield P.W."/>
            <person name="Cui Y."/>
            <person name="Zhang H."/>
            <person name="O'Toole P.W."/>
        </authorList>
    </citation>
    <scope>NUCLEOTIDE SEQUENCE [LARGE SCALE GENOMIC DNA]</scope>
    <source>
        <strain evidence="1 2">DSM 14421</strain>
    </source>
</reference>
<dbReference type="PATRIC" id="fig|1423739.3.peg.2978"/>
<evidence type="ECO:0000313" key="2">
    <source>
        <dbReference type="Proteomes" id="UP000052013"/>
    </source>
</evidence>
<comment type="caution">
    <text evidence="1">The sequence shown here is derived from an EMBL/GenBank/DDBJ whole genome shotgun (WGS) entry which is preliminary data.</text>
</comment>
<dbReference type="EMBL" id="AZEY01000041">
    <property type="protein sequence ID" value="KRL66557.1"/>
    <property type="molecule type" value="Genomic_DNA"/>
</dbReference>
<evidence type="ECO:0000313" key="1">
    <source>
        <dbReference type="EMBL" id="KRL66557.1"/>
    </source>
</evidence>